<reference evidence="10 11" key="1">
    <citation type="submission" date="2019-07" db="EMBL/GenBank/DDBJ databases">
        <title>Insights of Desulfuromonas acetexigens electromicrobiology.</title>
        <authorList>
            <person name="Katuri K."/>
            <person name="Sapireddy V."/>
            <person name="Shaw D.R."/>
            <person name="Saikaly P."/>
        </authorList>
    </citation>
    <scope>NUCLEOTIDE SEQUENCE [LARGE SCALE GENOMIC DNA]</scope>
    <source>
        <strain evidence="10 11">2873</strain>
    </source>
</reference>
<evidence type="ECO:0000256" key="3">
    <source>
        <dbReference type="ARBA" id="ARBA00022491"/>
    </source>
</evidence>
<sequence length="102" mass="10716">MKKVTVMTEKINFGKGIGPIGAPSVPRKAETAKSEAGKGATDRVAFSSVLQEVGKAKEAGAMQSPERAQKIAALKSQIANGSYRPDLEKVAESLLKFIGKEG</sequence>
<dbReference type="NCBIfam" id="TIGR03824">
    <property type="entry name" value="FlgM_jcvi"/>
    <property type="match status" value="1"/>
</dbReference>
<protein>
    <recommendedName>
        <fullName evidence="2">Negative regulator of flagellin synthesis</fullName>
    </recommendedName>
    <alternativeName>
        <fullName evidence="8">Anti-sigma-28 factor</fullName>
    </alternativeName>
</protein>
<organism evidence="10 11">
    <name type="scientific">Trichloromonas acetexigens</name>
    <dbReference type="NCBI Taxonomy" id="38815"/>
    <lineage>
        <taxon>Bacteria</taxon>
        <taxon>Pseudomonadati</taxon>
        <taxon>Thermodesulfobacteriota</taxon>
        <taxon>Desulfuromonadia</taxon>
        <taxon>Desulfuromonadales</taxon>
        <taxon>Trichloromonadaceae</taxon>
        <taxon>Trichloromonas</taxon>
    </lineage>
</organism>
<evidence type="ECO:0000256" key="6">
    <source>
        <dbReference type="ARBA" id="ARBA00023163"/>
    </source>
</evidence>
<keyword evidence="10" id="KW-0282">Flagellum</keyword>
<dbReference type="Proteomes" id="UP000317155">
    <property type="component" value="Unassembled WGS sequence"/>
</dbReference>
<dbReference type="SUPFAM" id="SSF101498">
    <property type="entry name" value="Anti-sigma factor FlgM"/>
    <property type="match status" value="1"/>
</dbReference>
<comment type="caution">
    <text evidence="10">The sequence shown here is derived from an EMBL/GenBank/DDBJ whole genome shotgun (WGS) entry which is preliminary data.</text>
</comment>
<dbReference type="InterPro" id="IPR031316">
    <property type="entry name" value="FlgM_C"/>
</dbReference>
<evidence type="ECO:0000313" key="10">
    <source>
        <dbReference type="EMBL" id="TRO82352.1"/>
    </source>
</evidence>
<feature type="domain" description="Anti-sigma-28 factor FlgM C-terminal" evidence="9">
    <location>
        <begin position="42"/>
        <end position="96"/>
    </location>
</feature>
<keyword evidence="5" id="KW-0805">Transcription regulation</keyword>
<dbReference type="AlphaFoldDB" id="A0A550JGM5"/>
<keyword evidence="4" id="KW-1005">Bacterial flagellum biogenesis</keyword>
<evidence type="ECO:0000256" key="1">
    <source>
        <dbReference type="ARBA" id="ARBA00005322"/>
    </source>
</evidence>
<evidence type="ECO:0000313" key="11">
    <source>
        <dbReference type="Proteomes" id="UP000317155"/>
    </source>
</evidence>
<evidence type="ECO:0000256" key="5">
    <source>
        <dbReference type="ARBA" id="ARBA00023015"/>
    </source>
</evidence>
<name>A0A550JGM5_9BACT</name>
<keyword evidence="3" id="KW-0678">Repressor</keyword>
<proteinExistence type="inferred from homology"/>
<evidence type="ECO:0000259" key="9">
    <source>
        <dbReference type="Pfam" id="PF04316"/>
    </source>
</evidence>
<keyword evidence="6" id="KW-0804">Transcription</keyword>
<comment type="similarity">
    <text evidence="1">Belongs to the FlgM family.</text>
</comment>
<dbReference type="InterPro" id="IPR035890">
    <property type="entry name" value="Anti-sigma-28_factor_FlgM_sf"/>
</dbReference>
<evidence type="ECO:0000256" key="2">
    <source>
        <dbReference type="ARBA" id="ARBA00017823"/>
    </source>
</evidence>
<dbReference type="GO" id="GO:0045892">
    <property type="term" value="P:negative regulation of DNA-templated transcription"/>
    <property type="evidence" value="ECO:0007669"/>
    <property type="project" value="InterPro"/>
</dbReference>
<comment type="function">
    <text evidence="7">Responsible for the coupling of flagellin expression to flagellar assembly by preventing expression of the flagellin genes when a component of the middle class of proteins is defective. It negatively regulates flagellar genes by inhibiting the activity of FliA by directly binding to FliA.</text>
</comment>
<evidence type="ECO:0000256" key="4">
    <source>
        <dbReference type="ARBA" id="ARBA00022795"/>
    </source>
</evidence>
<dbReference type="EMBL" id="VJVV01000004">
    <property type="protein sequence ID" value="TRO82352.1"/>
    <property type="molecule type" value="Genomic_DNA"/>
</dbReference>
<evidence type="ECO:0000256" key="7">
    <source>
        <dbReference type="ARBA" id="ARBA00024739"/>
    </source>
</evidence>
<dbReference type="OrthoDB" id="5406088at2"/>
<dbReference type="InterPro" id="IPR007412">
    <property type="entry name" value="FlgM"/>
</dbReference>
<keyword evidence="10" id="KW-0966">Cell projection</keyword>
<keyword evidence="11" id="KW-1185">Reference proteome</keyword>
<dbReference type="Pfam" id="PF04316">
    <property type="entry name" value="FlgM"/>
    <property type="match status" value="1"/>
</dbReference>
<keyword evidence="10" id="KW-0969">Cilium</keyword>
<accession>A0A550JGM5</accession>
<evidence type="ECO:0000256" key="8">
    <source>
        <dbReference type="ARBA" id="ARBA00030117"/>
    </source>
</evidence>
<gene>
    <name evidence="10" type="primary">flgM</name>
    <name evidence="10" type="ORF">FL622_07180</name>
</gene>
<dbReference type="GO" id="GO:0044781">
    <property type="term" value="P:bacterial-type flagellum organization"/>
    <property type="evidence" value="ECO:0007669"/>
    <property type="project" value="UniProtKB-KW"/>
</dbReference>